<reference evidence="1 2" key="1">
    <citation type="journal article" date="2018" name="Gigascience">
        <title>Genomes of trombidid mites reveal novel predicted allergens and laterally-transferred genes associated with secondary metabolism.</title>
        <authorList>
            <person name="Dong X."/>
            <person name="Chaisiri K."/>
            <person name="Xia D."/>
            <person name="Armstrong S.D."/>
            <person name="Fang Y."/>
            <person name="Donnelly M.J."/>
            <person name="Kadowaki T."/>
            <person name="McGarry J.W."/>
            <person name="Darby A.C."/>
            <person name="Makepeace B.L."/>
        </authorList>
    </citation>
    <scope>NUCLEOTIDE SEQUENCE [LARGE SCALE GENOMIC DNA]</scope>
    <source>
        <strain evidence="1">UoL-UT</strain>
    </source>
</reference>
<name>A0A443RUQ3_9ACAR</name>
<sequence>MWNNMVATNFTGWRRISSSINIFRTVGTSVTEPRPVAIKTHLPFEKRNTCMECEIRKMLWFHTIIT</sequence>
<organism evidence="1 2">
    <name type="scientific">Leptotrombidium deliense</name>
    <dbReference type="NCBI Taxonomy" id="299467"/>
    <lineage>
        <taxon>Eukaryota</taxon>
        <taxon>Metazoa</taxon>
        <taxon>Ecdysozoa</taxon>
        <taxon>Arthropoda</taxon>
        <taxon>Chelicerata</taxon>
        <taxon>Arachnida</taxon>
        <taxon>Acari</taxon>
        <taxon>Acariformes</taxon>
        <taxon>Trombidiformes</taxon>
        <taxon>Prostigmata</taxon>
        <taxon>Anystina</taxon>
        <taxon>Parasitengona</taxon>
        <taxon>Trombiculoidea</taxon>
        <taxon>Trombiculidae</taxon>
        <taxon>Leptotrombidium</taxon>
    </lineage>
</organism>
<accession>A0A443RUQ3</accession>
<dbReference type="VEuPathDB" id="VectorBase:LDEU012958"/>
<evidence type="ECO:0000313" key="1">
    <source>
        <dbReference type="EMBL" id="RWS19083.1"/>
    </source>
</evidence>
<protein>
    <submittedName>
        <fullName evidence="1">Uncharacterized protein</fullName>
    </submittedName>
</protein>
<gene>
    <name evidence="1" type="ORF">B4U80_08544</name>
</gene>
<keyword evidence="2" id="KW-1185">Reference proteome</keyword>
<dbReference type="Proteomes" id="UP000288716">
    <property type="component" value="Unassembled WGS sequence"/>
</dbReference>
<proteinExistence type="predicted"/>
<dbReference type="AlphaFoldDB" id="A0A443RUQ3"/>
<dbReference type="EMBL" id="NCKV01030417">
    <property type="protein sequence ID" value="RWS19083.1"/>
    <property type="molecule type" value="Genomic_DNA"/>
</dbReference>
<evidence type="ECO:0000313" key="2">
    <source>
        <dbReference type="Proteomes" id="UP000288716"/>
    </source>
</evidence>
<comment type="caution">
    <text evidence="1">The sequence shown here is derived from an EMBL/GenBank/DDBJ whole genome shotgun (WGS) entry which is preliminary data.</text>
</comment>